<dbReference type="EMBL" id="JAINDJ010000003">
    <property type="protein sequence ID" value="KAG9452924.1"/>
    <property type="molecule type" value="Genomic_DNA"/>
</dbReference>
<sequence>MAEGTRAQKQKRCGHVVEGECHGDTLVGKCQMKTRLVEFTPLCSRRRAWIGSSLPWDLLIDGQEESEVLFWWFSEGLCGEKSSFAGKEKSQALVFALLRAGGFRESHGDLL</sequence>
<evidence type="ECO:0000313" key="1">
    <source>
        <dbReference type="EMBL" id="KAG9452924.1"/>
    </source>
</evidence>
<gene>
    <name evidence="1" type="ORF">H6P81_005828</name>
</gene>
<dbReference type="Proteomes" id="UP000825729">
    <property type="component" value="Unassembled WGS sequence"/>
</dbReference>
<protein>
    <submittedName>
        <fullName evidence="1">Uncharacterized protein</fullName>
    </submittedName>
</protein>
<evidence type="ECO:0000313" key="2">
    <source>
        <dbReference type="Proteomes" id="UP000825729"/>
    </source>
</evidence>
<organism evidence="1 2">
    <name type="scientific">Aristolochia fimbriata</name>
    <name type="common">White veined hardy Dutchman's pipe vine</name>
    <dbReference type="NCBI Taxonomy" id="158543"/>
    <lineage>
        <taxon>Eukaryota</taxon>
        <taxon>Viridiplantae</taxon>
        <taxon>Streptophyta</taxon>
        <taxon>Embryophyta</taxon>
        <taxon>Tracheophyta</taxon>
        <taxon>Spermatophyta</taxon>
        <taxon>Magnoliopsida</taxon>
        <taxon>Magnoliidae</taxon>
        <taxon>Piperales</taxon>
        <taxon>Aristolochiaceae</taxon>
        <taxon>Aristolochia</taxon>
    </lineage>
</organism>
<dbReference type="AlphaFoldDB" id="A0AAV7EWB5"/>
<accession>A0AAV7EWB5</accession>
<comment type="caution">
    <text evidence="1">The sequence shown here is derived from an EMBL/GenBank/DDBJ whole genome shotgun (WGS) entry which is preliminary data.</text>
</comment>
<keyword evidence="2" id="KW-1185">Reference proteome</keyword>
<proteinExistence type="predicted"/>
<reference evidence="1 2" key="1">
    <citation type="submission" date="2021-07" db="EMBL/GenBank/DDBJ databases">
        <title>The Aristolochia fimbriata genome: insights into angiosperm evolution, floral development and chemical biosynthesis.</title>
        <authorList>
            <person name="Jiao Y."/>
        </authorList>
    </citation>
    <scope>NUCLEOTIDE SEQUENCE [LARGE SCALE GENOMIC DNA]</scope>
    <source>
        <strain evidence="1">IBCAS-2021</strain>
        <tissue evidence="1">Leaf</tissue>
    </source>
</reference>
<name>A0AAV7EWB5_ARIFI</name>